<evidence type="ECO:0000313" key="2">
    <source>
        <dbReference type="Proteomes" id="UP000515465"/>
    </source>
</evidence>
<sequence>MAEEPKPFDPRAEFVRNVARETGITEEQVRYLIAMLGYDHSSIVREARILKKGEA</sequence>
<dbReference type="Proteomes" id="UP000515465">
    <property type="component" value="Chromosome"/>
</dbReference>
<gene>
    <name evidence="1" type="ORF">HB778_31920</name>
</gene>
<evidence type="ECO:0008006" key="3">
    <source>
        <dbReference type="Google" id="ProtNLM"/>
    </source>
</evidence>
<dbReference type="AlphaFoldDB" id="A0A7G6T1H4"/>
<organism evidence="1 2">
    <name type="scientific">Mesorhizobium huakuii</name>
    <dbReference type="NCBI Taxonomy" id="28104"/>
    <lineage>
        <taxon>Bacteria</taxon>
        <taxon>Pseudomonadati</taxon>
        <taxon>Pseudomonadota</taxon>
        <taxon>Alphaproteobacteria</taxon>
        <taxon>Hyphomicrobiales</taxon>
        <taxon>Phyllobacteriaceae</taxon>
        <taxon>Mesorhizobium</taxon>
    </lineage>
</organism>
<proteinExistence type="predicted"/>
<dbReference type="EMBL" id="CP050296">
    <property type="protein sequence ID" value="QND60606.1"/>
    <property type="molecule type" value="Genomic_DNA"/>
</dbReference>
<accession>A0A7G6T1H4</accession>
<protein>
    <recommendedName>
        <fullName evidence="3">DUF3606 domain-containing protein</fullName>
    </recommendedName>
</protein>
<name>A0A7G6T1H4_9HYPH</name>
<evidence type="ECO:0000313" key="1">
    <source>
        <dbReference type="EMBL" id="QND60606.1"/>
    </source>
</evidence>
<reference evidence="1" key="1">
    <citation type="journal article" date="2020" name="Mol. Plant Microbe Interact.">
        <title>Complete genome sequences of four natural Pseudomonas isolates that catabolize a wide range of aromatic compounds relevant to lignin valorization.</title>
        <authorList>
            <person name="Hatmaker E.A."/>
            <person name="Presle G."/>
            <person name="Cannon O."/>
            <person name="Guss A.M."/>
            <person name="Elkins J.G."/>
        </authorList>
    </citation>
    <scope>NUCLEOTIDE SEQUENCE</scope>
    <source>
        <strain evidence="1">583</strain>
    </source>
</reference>
<dbReference type="RefSeq" id="WP_183459671.1">
    <property type="nucleotide sequence ID" value="NZ_CP050296.1"/>
</dbReference>